<reference evidence="2 3" key="1">
    <citation type="submission" date="2018-06" db="EMBL/GenBank/DDBJ databases">
        <title>Comparative genomics reveals the genomic features of Rhizophagus irregularis, R. cerebriforme, R. diaphanum and Gigaspora rosea, and their symbiotic lifestyle signature.</title>
        <authorList>
            <person name="Morin E."/>
            <person name="San Clemente H."/>
            <person name="Chen E.C.H."/>
            <person name="De La Providencia I."/>
            <person name="Hainaut M."/>
            <person name="Kuo A."/>
            <person name="Kohler A."/>
            <person name="Murat C."/>
            <person name="Tang N."/>
            <person name="Roy S."/>
            <person name="Loubradou J."/>
            <person name="Henrissat B."/>
            <person name="Grigoriev I.V."/>
            <person name="Corradi N."/>
            <person name="Roux C."/>
            <person name="Martin F.M."/>
        </authorList>
    </citation>
    <scope>NUCLEOTIDE SEQUENCE [LARGE SCALE GENOMIC DNA]</scope>
    <source>
        <strain evidence="2 3">DAOM 194757</strain>
    </source>
</reference>
<comment type="caution">
    <text evidence="2">The sequence shown here is derived from an EMBL/GenBank/DDBJ whole genome shotgun (WGS) entry which is preliminary data.</text>
</comment>
<keyword evidence="3" id="KW-1185">Reference proteome</keyword>
<sequence>MCFDSGSWIDSTIQLNENKKLGFIRFSRNKTYEKNGNSWKSWLWQQYSVDKYGNLKNSTTLINLPETSYEDPNMNYSLITIVPTVEDGYLAIFNYTNPPFSIAPRNGLCAIPISYNNPQFSQKIDIFQTEQPINSVSCDQTNSFIHCIVSINFNNETFNGIVYEEIKIYPSGNVFSTHEIYSDQRSLRAKMTSFFNLIFDITEYNNTDKNIYYNIYYYNASESRLELQNSFIITNYFRVNAVTQNNTFLLASPNTIDNISWSLFIIPLLNSNDYRYDNVFINKTIPAINDTVSPLTTLLIITFNHPVVLSESTSNITICKASDGSIRQRISATMHNFFNISSDGLSISINVSKSTFNEYGEQYIVTMDNNFVKGAKWNEPLRGIHDGIWILKTDMPKNQKPNQDKTIMGLVRLTQEASKKFSAFKNNQSAYIAYIHRLLNNIGTKVPINHSRLSSNNKIQKLFQGQIVIPIRINAATHENERNASELASDLAYLIMFKNITTISFGIANDLDQSYDFKLLGFIQNNWDEYKSQIIAVIMAFLMFSLFFHILSYKLKSECFERINTAIYIIGLIVPNFIFTIFFAINYSDEVPDLYWPSVLVLCVPIFINFCIKVITIYQGIKDPVIGENFKKWVMEYRILIAMFIILIMTDFIYLEILKDIVKIKYTKINKIYDRPEQFNRLEYIFQVAIICGTFVDLSFRNIPQIVIQIIYYNSDFVLVYTWVPLLLLITANLKIFMTIYYFVCKIIILDLDK</sequence>
<feature type="transmembrane region" description="Helical" evidence="1">
    <location>
        <begin position="534"/>
        <end position="553"/>
    </location>
</feature>
<evidence type="ECO:0000313" key="2">
    <source>
        <dbReference type="EMBL" id="RIB05427.1"/>
    </source>
</evidence>
<proteinExistence type="predicted"/>
<gene>
    <name evidence="2" type="ORF">C2G38_596935</name>
</gene>
<keyword evidence="1" id="KW-0812">Transmembrane</keyword>
<dbReference type="Proteomes" id="UP000266673">
    <property type="component" value="Unassembled WGS sequence"/>
</dbReference>
<feature type="transmembrane region" description="Helical" evidence="1">
    <location>
        <begin position="565"/>
        <end position="588"/>
    </location>
</feature>
<feature type="transmembrane region" description="Helical" evidence="1">
    <location>
        <begin position="594"/>
        <end position="616"/>
    </location>
</feature>
<name>A0A397U8N8_9GLOM</name>
<accession>A0A397U8N8</accession>
<dbReference type="OrthoDB" id="2446629at2759"/>
<keyword evidence="1" id="KW-1133">Transmembrane helix</keyword>
<feature type="transmembrane region" description="Helical" evidence="1">
    <location>
        <begin position="637"/>
        <end position="655"/>
    </location>
</feature>
<dbReference type="AlphaFoldDB" id="A0A397U8N8"/>
<dbReference type="EMBL" id="QKWP01001984">
    <property type="protein sequence ID" value="RIB05427.1"/>
    <property type="molecule type" value="Genomic_DNA"/>
</dbReference>
<keyword evidence="1" id="KW-0472">Membrane</keyword>
<evidence type="ECO:0000313" key="3">
    <source>
        <dbReference type="Proteomes" id="UP000266673"/>
    </source>
</evidence>
<protein>
    <submittedName>
        <fullName evidence="2">Uncharacterized protein</fullName>
    </submittedName>
</protein>
<evidence type="ECO:0000256" key="1">
    <source>
        <dbReference type="SAM" id="Phobius"/>
    </source>
</evidence>
<organism evidence="2 3">
    <name type="scientific">Gigaspora rosea</name>
    <dbReference type="NCBI Taxonomy" id="44941"/>
    <lineage>
        <taxon>Eukaryota</taxon>
        <taxon>Fungi</taxon>
        <taxon>Fungi incertae sedis</taxon>
        <taxon>Mucoromycota</taxon>
        <taxon>Glomeromycotina</taxon>
        <taxon>Glomeromycetes</taxon>
        <taxon>Diversisporales</taxon>
        <taxon>Gigasporaceae</taxon>
        <taxon>Gigaspora</taxon>
    </lineage>
</organism>